<keyword evidence="1" id="KW-0732">Signal</keyword>
<evidence type="ECO:0000313" key="3">
    <source>
        <dbReference type="Proteomes" id="UP000326340"/>
    </source>
</evidence>
<sequence>MTMIKSNIIFTMLSFSVFLLQGVSSCRQAIATYSKNYECNLDKFECAIYPE</sequence>
<dbReference type="OrthoDB" id="4788874at2759"/>
<dbReference type="EMBL" id="PUHP01002728">
    <property type="protein sequence ID" value="TQN64178.1"/>
    <property type="molecule type" value="Genomic_DNA"/>
</dbReference>
<name>A0A5Q4BB43_9PEZI</name>
<accession>A0A5Q4BB43</accession>
<reference evidence="2 3" key="1">
    <citation type="journal article" date="2019" name="Sci. Rep.">
        <title>Colletotrichum shisoi sp. nov., an anthracnose pathogen of Perilla frutescens in Japan: molecular phylogenetic, morphological and genomic evidence.</title>
        <authorList>
            <person name="Gan P."/>
            <person name="Tsushima A."/>
            <person name="Hiroyama R."/>
            <person name="Narusaka M."/>
            <person name="Takano Y."/>
            <person name="Narusaka Y."/>
            <person name="Kawaradani M."/>
            <person name="Damm U."/>
            <person name="Shirasu K."/>
        </authorList>
    </citation>
    <scope>NUCLEOTIDE SEQUENCE [LARGE SCALE GENOMIC DNA]</scope>
    <source>
        <strain evidence="2 3">PG-2018a</strain>
    </source>
</reference>
<protein>
    <submittedName>
        <fullName evidence="2">Uncharacterized protein</fullName>
    </submittedName>
</protein>
<comment type="caution">
    <text evidence="2">The sequence shown here is derived from an EMBL/GenBank/DDBJ whole genome shotgun (WGS) entry which is preliminary data.</text>
</comment>
<keyword evidence="3" id="KW-1185">Reference proteome</keyword>
<feature type="chain" id="PRO_5024857357" evidence="1">
    <location>
        <begin position="26"/>
        <end position="51"/>
    </location>
</feature>
<dbReference type="AlphaFoldDB" id="A0A5Q4BB43"/>
<gene>
    <name evidence="2" type="ORF">CSHISOI_11248</name>
</gene>
<feature type="signal peptide" evidence="1">
    <location>
        <begin position="1"/>
        <end position="25"/>
    </location>
</feature>
<feature type="non-terminal residue" evidence="2">
    <location>
        <position position="51"/>
    </location>
</feature>
<proteinExistence type="predicted"/>
<organism evidence="2 3">
    <name type="scientific">Colletotrichum shisoi</name>
    <dbReference type="NCBI Taxonomy" id="2078593"/>
    <lineage>
        <taxon>Eukaryota</taxon>
        <taxon>Fungi</taxon>
        <taxon>Dikarya</taxon>
        <taxon>Ascomycota</taxon>
        <taxon>Pezizomycotina</taxon>
        <taxon>Sordariomycetes</taxon>
        <taxon>Hypocreomycetidae</taxon>
        <taxon>Glomerellales</taxon>
        <taxon>Glomerellaceae</taxon>
        <taxon>Colletotrichum</taxon>
        <taxon>Colletotrichum destructivum species complex</taxon>
    </lineage>
</organism>
<evidence type="ECO:0000256" key="1">
    <source>
        <dbReference type="SAM" id="SignalP"/>
    </source>
</evidence>
<dbReference type="Proteomes" id="UP000326340">
    <property type="component" value="Unassembled WGS sequence"/>
</dbReference>
<evidence type="ECO:0000313" key="2">
    <source>
        <dbReference type="EMBL" id="TQN64178.1"/>
    </source>
</evidence>
<dbReference type="PROSITE" id="PS51257">
    <property type="entry name" value="PROKAR_LIPOPROTEIN"/>
    <property type="match status" value="1"/>
</dbReference>